<feature type="region of interest" description="Disordered" evidence="2">
    <location>
        <begin position="333"/>
        <end position="362"/>
    </location>
</feature>
<protein>
    <submittedName>
        <fullName evidence="5">Uncharacterized protein</fullName>
    </submittedName>
</protein>
<evidence type="ECO:0000256" key="2">
    <source>
        <dbReference type="SAM" id="MobiDB-lite"/>
    </source>
</evidence>
<feature type="compositionally biased region" description="Basic and acidic residues" evidence="2">
    <location>
        <begin position="265"/>
        <end position="285"/>
    </location>
</feature>
<evidence type="ECO:0000313" key="5">
    <source>
        <dbReference type="EMBL" id="CAD8899016.1"/>
    </source>
</evidence>
<organism evidence="5">
    <name type="scientific">Corethron hystrix</name>
    <dbReference type="NCBI Taxonomy" id="216773"/>
    <lineage>
        <taxon>Eukaryota</taxon>
        <taxon>Sar</taxon>
        <taxon>Stramenopiles</taxon>
        <taxon>Ochrophyta</taxon>
        <taxon>Bacillariophyta</taxon>
        <taxon>Coscinodiscophyceae</taxon>
        <taxon>Corethrophycidae</taxon>
        <taxon>Corethrales</taxon>
        <taxon>Corethraceae</taxon>
        <taxon>Corethron</taxon>
    </lineage>
</organism>
<dbReference type="EMBL" id="HBFR01035942">
    <property type="protein sequence ID" value="CAD8899016.1"/>
    <property type="molecule type" value="Transcribed_RNA"/>
</dbReference>
<name>A0A6U5KXD2_9STRA</name>
<dbReference type="GO" id="GO:0005634">
    <property type="term" value="C:nucleus"/>
    <property type="evidence" value="ECO:0007669"/>
    <property type="project" value="TreeGrafter"/>
</dbReference>
<sequence length="418" mass="47509">MKKNVHHLPRKVWRHQRFWKKAMQLQFIFIFCEKGKDSDCCSVSDNWTLLSFEVADFSFLLIAVYLYGTTYRRSAMWLLFCSYLLCAYSLVEYFRSLLNFFSSVKLAARATRFGIVDEEAAAQAEAVKLTVRAARFGIVDEEAAAQAEAAKLAARATRFGIADEVADAAQAAAEKQVRIMERSKRFGTPVPFEYAKAARAARFNIPVVDAKESDLVAKRREQPGFKMNQKGVKRGGGAKTVTDSKAVLKMGAAVSKGRNIPGSTKSDRIKRNGKRGVDEKREIQNSRKQKLRTFKVHFDDTRQWLFDRSPAQTRIKEKNKESTRVLKPLTSLAKRKGKRSFSYPPDRQLQRNRKHRSSDREEEAISALTSASSAIATLLPRDEIERRLARTAKFGTDGNVEDLDLLRAQLRTHRFRVA</sequence>
<keyword evidence="1" id="KW-0597">Phosphoprotein</keyword>
<evidence type="ECO:0000313" key="4">
    <source>
        <dbReference type="EMBL" id="CAD8899014.1"/>
    </source>
</evidence>
<dbReference type="EMBL" id="HBFR01035939">
    <property type="protein sequence ID" value="CAD8899014.1"/>
    <property type="molecule type" value="Transcribed_RNA"/>
</dbReference>
<gene>
    <name evidence="4" type="ORF">CHYS00102_LOCUS26230</name>
    <name evidence="5" type="ORF">CHYS00102_LOCUS26232</name>
</gene>
<feature type="transmembrane region" description="Helical" evidence="3">
    <location>
        <begin position="75"/>
        <end position="94"/>
    </location>
</feature>
<reference evidence="5" key="1">
    <citation type="submission" date="2021-01" db="EMBL/GenBank/DDBJ databases">
        <authorList>
            <person name="Corre E."/>
            <person name="Pelletier E."/>
            <person name="Niang G."/>
            <person name="Scheremetjew M."/>
            <person name="Finn R."/>
            <person name="Kale V."/>
            <person name="Holt S."/>
            <person name="Cochrane G."/>
            <person name="Meng A."/>
            <person name="Brown T."/>
            <person name="Cohen L."/>
        </authorList>
    </citation>
    <scope>NUCLEOTIDE SEQUENCE</scope>
    <source>
        <strain evidence="5">308</strain>
    </source>
</reference>
<keyword evidence="3" id="KW-1133">Transmembrane helix</keyword>
<proteinExistence type="predicted"/>
<accession>A0A6U5KXD2</accession>
<evidence type="ECO:0000256" key="1">
    <source>
        <dbReference type="ARBA" id="ARBA00022553"/>
    </source>
</evidence>
<feature type="transmembrane region" description="Helical" evidence="3">
    <location>
        <begin position="47"/>
        <end position="68"/>
    </location>
</feature>
<dbReference type="InterPro" id="IPR052240">
    <property type="entry name" value="SAP_domain_ribonucleoprotein"/>
</dbReference>
<keyword evidence="3" id="KW-0472">Membrane</keyword>
<evidence type="ECO:0000256" key="3">
    <source>
        <dbReference type="SAM" id="Phobius"/>
    </source>
</evidence>
<dbReference type="AlphaFoldDB" id="A0A6U5KXD2"/>
<keyword evidence="3" id="KW-0812">Transmembrane</keyword>
<dbReference type="PANTHER" id="PTHR46551">
    <property type="entry name" value="SAP DOMAIN-CONTAINING RIBONUCLEOPROTEIN"/>
    <property type="match status" value="1"/>
</dbReference>
<dbReference type="PANTHER" id="PTHR46551:SF1">
    <property type="entry name" value="SAP DOMAIN-CONTAINING RIBONUCLEOPROTEIN"/>
    <property type="match status" value="1"/>
</dbReference>
<dbReference type="GO" id="GO:0016973">
    <property type="term" value="P:poly(A)+ mRNA export from nucleus"/>
    <property type="evidence" value="ECO:0007669"/>
    <property type="project" value="TreeGrafter"/>
</dbReference>
<feature type="region of interest" description="Disordered" evidence="2">
    <location>
        <begin position="256"/>
        <end position="288"/>
    </location>
</feature>